<feature type="transmembrane region" description="Helical" evidence="1">
    <location>
        <begin position="225"/>
        <end position="245"/>
    </location>
</feature>
<dbReference type="AlphaFoldDB" id="A0A1H9S9J5"/>
<keyword evidence="1" id="KW-1133">Transmembrane helix</keyword>
<feature type="transmembrane region" description="Helical" evidence="1">
    <location>
        <begin position="157"/>
        <end position="188"/>
    </location>
</feature>
<organism evidence="2 3">
    <name type="scientific">Salisediminibacterium halotolerans</name>
    <dbReference type="NCBI Taxonomy" id="517425"/>
    <lineage>
        <taxon>Bacteria</taxon>
        <taxon>Bacillati</taxon>
        <taxon>Bacillota</taxon>
        <taxon>Bacilli</taxon>
        <taxon>Bacillales</taxon>
        <taxon>Bacillaceae</taxon>
        <taxon>Salisediminibacterium</taxon>
    </lineage>
</organism>
<evidence type="ECO:0008006" key="4">
    <source>
        <dbReference type="Google" id="ProtNLM"/>
    </source>
</evidence>
<keyword evidence="1" id="KW-0472">Membrane</keyword>
<keyword evidence="3" id="KW-1185">Reference proteome</keyword>
<comment type="caution">
    <text evidence="2">The sequence shown here is derived from an EMBL/GenBank/DDBJ whole genome shotgun (WGS) entry which is preliminary data.</text>
</comment>
<gene>
    <name evidence="2" type="ORF">SAMN05444126_106102</name>
</gene>
<reference evidence="3" key="1">
    <citation type="submission" date="2016-10" db="EMBL/GenBank/DDBJ databases">
        <authorList>
            <person name="de Groot N.N."/>
        </authorList>
    </citation>
    <scope>NUCLEOTIDE SEQUENCE [LARGE SCALE GENOMIC DNA]</scope>
    <source>
        <strain evidence="3">10nlg</strain>
    </source>
</reference>
<accession>A0A1H9S9J5</accession>
<dbReference type="RefSeq" id="WP_093072390.1">
    <property type="nucleotide sequence ID" value="NZ_FOGV01000006.1"/>
</dbReference>
<dbReference type="STRING" id="1464123.SAMN05444126_106102"/>
<dbReference type="InterPro" id="IPR009574">
    <property type="entry name" value="DUF1189"/>
</dbReference>
<dbReference type="Pfam" id="PF06691">
    <property type="entry name" value="DUF1189"/>
    <property type="match status" value="1"/>
</dbReference>
<keyword evidence="1" id="KW-0812">Transmembrane</keyword>
<evidence type="ECO:0000256" key="1">
    <source>
        <dbReference type="SAM" id="Phobius"/>
    </source>
</evidence>
<proteinExistence type="predicted"/>
<evidence type="ECO:0000313" key="3">
    <source>
        <dbReference type="Proteomes" id="UP000199318"/>
    </source>
</evidence>
<evidence type="ECO:0000313" key="2">
    <source>
        <dbReference type="EMBL" id="SER81588.1"/>
    </source>
</evidence>
<dbReference type="Proteomes" id="UP000199318">
    <property type="component" value="Unassembled WGS sequence"/>
</dbReference>
<dbReference type="OrthoDB" id="1903376at2"/>
<feature type="transmembrane region" description="Helical" evidence="1">
    <location>
        <begin position="200"/>
        <end position="219"/>
    </location>
</feature>
<dbReference type="EMBL" id="FOGV01000006">
    <property type="protein sequence ID" value="SER81588.1"/>
    <property type="molecule type" value="Genomic_DNA"/>
</dbReference>
<sequence>MNIFQQFIKSLYSPETIAKFRLQKIGRAILYVFLLMVIATLPAVISLSIGINTIYNEFTSQLEEFPDFEIENGVLQSDAGSEINEAEDGTAIIFDPDGEYSSQDVTEYDQAFAFLEREAVFYTGATTEQVSYQELGIEISKDELNELTDTIGGMMPLILTVVGLIIYAVNTGLKFIGVTFLALISLILKRNQVNDLSFKQGWILSAFTVTLPTMIFAVIDMTGIVIPFSFGLYWLIAVIMMYLVIKNIRLGREHAREKRNLST</sequence>
<feature type="transmembrane region" description="Helical" evidence="1">
    <location>
        <begin position="28"/>
        <end position="55"/>
    </location>
</feature>
<protein>
    <recommendedName>
        <fullName evidence="4">Maltodextrin utilization protein YvdJ</fullName>
    </recommendedName>
</protein>
<name>A0A1H9S9J5_9BACI</name>